<evidence type="ECO:0000256" key="10">
    <source>
        <dbReference type="SAM" id="SignalP"/>
    </source>
</evidence>
<reference evidence="11" key="1">
    <citation type="journal article" date="2020" name="Stud. Mycol.">
        <title>101 Dothideomycetes genomes: a test case for predicting lifestyles and emergence of pathogens.</title>
        <authorList>
            <person name="Haridas S."/>
            <person name="Albert R."/>
            <person name="Binder M."/>
            <person name="Bloem J."/>
            <person name="Labutti K."/>
            <person name="Salamov A."/>
            <person name="Andreopoulos B."/>
            <person name="Baker S."/>
            <person name="Barry K."/>
            <person name="Bills G."/>
            <person name="Bluhm B."/>
            <person name="Cannon C."/>
            <person name="Castanera R."/>
            <person name="Culley D."/>
            <person name="Daum C."/>
            <person name="Ezra D."/>
            <person name="Gonzalez J."/>
            <person name="Henrissat B."/>
            <person name="Kuo A."/>
            <person name="Liang C."/>
            <person name="Lipzen A."/>
            <person name="Lutzoni F."/>
            <person name="Magnuson J."/>
            <person name="Mondo S."/>
            <person name="Nolan M."/>
            <person name="Ohm R."/>
            <person name="Pangilinan J."/>
            <person name="Park H.-J."/>
            <person name="Ramirez L."/>
            <person name="Alfaro M."/>
            <person name="Sun H."/>
            <person name="Tritt A."/>
            <person name="Yoshinaga Y."/>
            <person name="Zwiers L.-H."/>
            <person name="Turgeon B."/>
            <person name="Goodwin S."/>
            <person name="Spatafora J."/>
            <person name="Crous P."/>
            <person name="Grigoriev I."/>
        </authorList>
    </citation>
    <scope>NUCLEOTIDE SEQUENCE</scope>
    <source>
        <strain evidence="11">CBS 101060</strain>
    </source>
</reference>
<feature type="chain" id="PRO_5040481275" description="Glucanase" evidence="10">
    <location>
        <begin position="19"/>
        <end position="450"/>
    </location>
</feature>
<dbReference type="FunFam" id="2.70.100.10:FF:000001">
    <property type="entry name" value="Glucanase"/>
    <property type="match status" value="1"/>
</dbReference>
<dbReference type="PANTHER" id="PTHR33753">
    <property type="entry name" value="1,4-BETA-D-GLUCAN CELLOBIOHYDROLASE B"/>
    <property type="match status" value="1"/>
</dbReference>
<dbReference type="PANTHER" id="PTHR33753:SF2">
    <property type="entry name" value="GLYCOSIDE HYDROLASE FAMILY 7 PROTEIN"/>
    <property type="match status" value="1"/>
</dbReference>
<sequence>MYKSAVLASLSLLSLVSGQQAGTSTSETHPRLTWQDCSGGSCKNVNGEVVLDSNWRWAHVKDGYTNCYTGSEWNATVCPDNASCAKNCAIDGADYGGTYGISTSGNSLTLKLVQKHEYGTNVGSRVYLMESSSKYKMFNLINKEFTFDVDVSKVPCGVNGALYFVEMTADGGMNKGQNKAGAKYGTGYCDAQCPHDIKWIAGEGNVDGWQPSSDDENAGVGKYGTCCPEMDIWEANSMGAAYTPHPCSTSGGPYRCEGTECGDVGGDRYAGVCDKDGCDYSHYRLGDQAYYGSTVNVQSKFTVVTQFLGSGSNLNEIRRLYKQGGSVIENSVVAVDGVEAYDSITDQMCEDVKVAFGDNNHFKQLGGLNEMGASLARGHVLVMSIWVDFYAHMLWLDSTYPTDADPSKPGAARGACDTSSGDPVDVIANQPDSTVTFSNIKFGAIGSTYK</sequence>
<proteinExistence type="inferred from homology"/>
<evidence type="ECO:0000256" key="7">
    <source>
        <dbReference type="ARBA" id="ARBA00023295"/>
    </source>
</evidence>
<name>A0A9P4VR10_9PEZI</name>
<evidence type="ECO:0000256" key="6">
    <source>
        <dbReference type="ARBA" id="ARBA00023277"/>
    </source>
</evidence>
<feature type="signal peptide" evidence="10">
    <location>
        <begin position="1"/>
        <end position="18"/>
    </location>
</feature>
<dbReference type="EMBL" id="MU006096">
    <property type="protein sequence ID" value="KAF2838905.1"/>
    <property type="molecule type" value="Genomic_DNA"/>
</dbReference>
<evidence type="ECO:0000256" key="5">
    <source>
        <dbReference type="ARBA" id="ARBA00023001"/>
    </source>
</evidence>
<dbReference type="SUPFAM" id="SSF49899">
    <property type="entry name" value="Concanavalin A-like lectins/glucanases"/>
    <property type="match status" value="1"/>
</dbReference>
<dbReference type="EC" id="3.2.1.-" evidence="9"/>
<dbReference type="InterPro" id="IPR001722">
    <property type="entry name" value="Glyco_hydro_7"/>
</dbReference>
<dbReference type="Pfam" id="PF00840">
    <property type="entry name" value="Glyco_hydro_7"/>
    <property type="match status" value="1"/>
</dbReference>
<keyword evidence="4 9" id="KW-0378">Hydrolase</keyword>
<keyword evidence="6" id="KW-0119">Carbohydrate metabolism</keyword>
<keyword evidence="8 9" id="KW-0624">Polysaccharide degradation</keyword>
<dbReference type="InterPro" id="IPR037019">
    <property type="entry name" value="Glyco_hydro_7_sf"/>
</dbReference>
<comment type="similarity">
    <text evidence="2 9">Belongs to the glycosyl hydrolase 7 (cellulase C) family.</text>
</comment>
<evidence type="ECO:0000256" key="9">
    <source>
        <dbReference type="RuleBase" id="RU361164"/>
    </source>
</evidence>
<evidence type="ECO:0000313" key="11">
    <source>
        <dbReference type="EMBL" id="KAF2838905.1"/>
    </source>
</evidence>
<accession>A0A9P4VR10</accession>
<organism evidence="11 12">
    <name type="scientific">Patellaria atrata CBS 101060</name>
    <dbReference type="NCBI Taxonomy" id="1346257"/>
    <lineage>
        <taxon>Eukaryota</taxon>
        <taxon>Fungi</taxon>
        <taxon>Dikarya</taxon>
        <taxon>Ascomycota</taxon>
        <taxon>Pezizomycotina</taxon>
        <taxon>Dothideomycetes</taxon>
        <taxon>Dothideomycetes incertae sedis</taxon>
        <taxon>Patellariales</taxon>
        <taxon>Patellariaceae</taxon>
        <taxon>Patellaria</taxon>
    </lineage>
</organism>
<comment type="catalytic activity">
    <reaction evidence="1">
        <text>Hydrolysis of (1-&gt;4)-beta-D-glucosidic linkages in cellulose and cellotetraose, releasing cellobiose from the non-reducing ends of the chains.</text>
        <dbReference type="EC" id="3.2.1.91"/>
    </reaction>
</comment>
<comment type="caution">
    <text evidence="11">The sequence shown here is derived from an EMBL/GenBank/DDBJ whole genome shotgun (WGS) entry which is preliminary data.</text>
</comment>
<dbReference type="AlphaFoldDB" id="A0A9P4VR10"/>
<dbReference type="GO" id="GO:0030245">
    <property type="term" value="P:cellulose catabolic process"/>
    <property type="evidence" value="ECO:0007669"/>
    <property type="project" value="UniProtKB-KW"/>
</dbReference>
<evidence type="ECO:0000256" key="1">
    <source>
        <dbReference type="ARBA" id="ARBA00001641"/>
    </source>
</evidence>
<dbReference type="Proteomes" id="UP000799429">
    <property type="component" value="Unassembled WGS sequence"/>
</dbReference>
<dbReference type="InterPro" id="IPR013320">
    <property type="entry name" value="ConA-like_dom_sf"/>
</dbReference>
<keyword evidence="12" id="KW-1185">Reference proteome</keyword>
<dbReference type="GO" id="GO:0016162">
    <property type="term" value="F:cellulose 1,4-beta-cellobiosidase activity"/>
    <property type="evidence" value="ECO:0007669"/>
    <property type="project" value="UniProtKB-EC"/>
</dbReference>
<evidence type="ECO:0000256" key="8">
    <source>
        <dbReference type="ARBA" id="ARBA00023326"/>
    </source>
</evidence>
<protein>
    <recommendedName>
        <fullName evidence="9">Glucanase</fullName>
        <ecNumber evidence="9">3.2.1.-</ecNumber>
    </recommendedName>
</protein>
<evidence type="ECO:0000256" key="4">
    <source>
        <dbReference type="ARBA" id="ARBA00022801"/>
    </source>
</evidence>
<keyword evidence="7 9" id="KW-0326">Glycosidase</keyword>
<keyword evidence="5 9" id="KW-0136">Cellulose degradation</keyword>
<dbReference type="Gene3D" id="2.70.100.10">
    <property type="entry name" value="Glycoside hydrolase, family 7, domain"/>
    <property type="match status" value="1"/>
</dbReference>
<gene>
    <name evidence="11" type="ORF">M501DRAFT_1016984</name>
</gene>
<evidence type="ECO:0000313" key="12">
    <source>
        <dbReference type="Proteomes" id="UP000799429"/>
    </source>
</evidence>
<keyword evidence="3 10" id="KW-0732">Signal</keyword>
<dbReference type="PRINTS" id="PR00734">
    <property type="entry name" value="GLHYDRLASE7"/>
</dbReference>
<evidence type="ECO:0000256" key="2">
    <source>
        <dbReference type="ARBA" id="ARBA00006044"/>
    </source>
</evidence>
<evidence type="ECO:0000256" key="3">
    <source>
        <dbReference type="ARBA" id="ARBA00022729"/>
    </source>
</evidence>
<dbReference type="OrthoDB" id="412382at2759"/>
<dbReference type="CDD" id="cd07999">
    <property type="entry name" value="GH7_CBH_EG"/>
    <property type="match status" value="1"/>
</dbReference>